<proteinExistence type="predicted"/>
<dbReference type="Gene3D" id="3.30.1740.10">
    <property type="entry name" value="Zinc finger, PARP-type"/>
    <property type="match status" value="1"/>
</dbReference>
<evidence type="ECO:0000256" key="2">
    <source>
        <dbReference type="ARBA" id="ARBA00022723"/>
    </source>
</evidence>
<dbReference type="Proteomes" id="UP001271007">
    <property type="component" value="Unassembled WGS sequence"/>
</dbReference>
<feature type="compositionally biased region" description="Basic residues" evidence="6">
    <location>
        <begin position="144"/>
        <end position="153"/>
    </location>
</feature>
<evidence type="ECO:0000313" key="9">
    <source>
        <dbReference type="Proteomes" id="UP001271007"/>
    </source>
</evidence>
<sequence>MSSAVYRVEIAKGGQAGCQGTQCKKDGTKIAKGELRQGVQVTIQEHTSWKWRHWGCVTPTVLHNWAESSEMDMELVDGYDILPPDVQEKVKRALEEGHVDDDEWNGDMECNRFNSANKNQGMFVKTPKKKAKDYPDDSEDSPAKKKASKKRSRVKDEDDEADKQAVKPPPKKAKGRGKKAAAETADSDGEPTAPAKKTRAPRKTKAADNGPSSDTAALDDEPPPPAKKSKAKKAAPKIEAVEEEEEDVDTKPKKRRGRPKKAVTEED</sequence>
<keyword evidence="3" id="KW-0863">Zinc-finger</keyword>
<keyword evidence="9" id="KW-1185">Reference proteome</keyword>
<dbReference type="SUPFAM" id="SSF57716">
    <property type="entry name" value="Glucocorticoid receptor-like (DNA-binding domain)"/>
    <property type="match status" value="1"/>
</dbReference>
<dbReference type="Pfam" id="PF00645">
    <property type="entry name" value="zf-PARP"/>
    <property type="match status" value="1"/>
</dbReference>
<reference evidence="8" key="1">
    <citation type="submission" date="2023-04" db="EMBL/GenBank/DDBJ databases">
        <title>Black Yeasts Isolated from many extreme environments.</title>
        <authorList>
            <person name="Coleine C."/>
            <person name="Stajich J.E."/>
            <person name="Selbmann L."/>
        </authorList>
    </citation>
    <scope>NUCLEOTIDE SEQUENCE</scope>
    <source>
        <strain evidence="8">CCFEE 5312</strain>
    </source>
</reference>
<accession>A0AAJ0GAN3</accession>
<evidence type="ECO:0000313" key="8">
    <source>
        <dbReference type="EMBL" id="KAK3050910.1"/>
    </source>
</evidence>
<dbReference type="EMBL" id="JAWDJX010000029">
    <property type="protein sequence ID" value="KAK3050910.1"/>
    <property type="molecule type" value="Genomic_DNA"/>
</dbReference>
<feature type="compositionally biased region" description="Basic residues" evidence="6">
    <location>
        <begin position="252"/>
        <end position="261"/>
    </location>
</feature>
<gene>
    <name evidence="8" type="ORF">LTR09_007988</name>
</gene>
<feature type="compositionally biased region" description="Basic residues" evidence="6">
    <location>
        <begin position="169"/>
        <end position="179"/>
    </location>
</feature>
<dbReference type="SMART" id="SM01336">
    <property type="entry name" value="zf-PARP"/>
    <property type="match status" value="1"/>
</dbReference>
<dbReference type="GO" id="GO:0005634">
    <property type="term" value="C:nucleus"/>
    <property type="evidence" value="ECO:0007669"/>
    <property type="project" value="UniProtKB-SubCell"/>
</dbReference>
<evidence type="ECO:0000256" key="3">
    <source>
        <dbReference type="ARBA" id="ARBA00022771"/>
    </source>
</evidence>
<keyword evidence="4" id="KW-0862">Zinc</keyword>
<evidence type="ECO:0000256" key="5">
    <source>
        <dbReference type="ARBA" id="ARBA00023242"/>
    </source>
</evidence>
<name>A0AAJ0GAN3_9PEZI</name>
<dbReference type="InterPro" id="IPR001510">
    <property type="entry name" value="Znf_PARP"/>
</dbReference>
<dbReference type="AlphaFoldDB" id="A0AAJ0GAN3"/>
<keyword evidence="5" id="KW-0539">Nucleus</keyword>
<dbReference type="GO" id="GO:0003677">
    <property type="term" value="F:DNA binding"/>
    <property type="evidence" value="ECO:0007669"/>
    <property type="project" value="InterPro"/>
</dbReference>
<evidence type="ECO:0000256" key="6">
    <source>
        <dbReference type="SAM" id="MobiDB-lite"/>
    </source>
</evidence>
<feature type="domain" description="PARP-type" evidence="7">
    <location>
        <begin position="6"/>
        <end position="98"/>
    </location>
</feature>
<comment type="subcellular location">
    <subcellularLocation>
        <location evidence="1">Nucleus</location>
    </subcellularLocation>
</comment>
<dbReference type="PROSITE" id="PS50064">
    <property type="entry name" value="ZF_PARP_2"/>
    <property type="match status" value="1"/>
</dbReference>
<protein>
    <recommendedName>
        <fullName evidence="7">PARP-type domain-containing protein</fullName>
    </recommendedName>
</protein>
<feature type="region of interest" description="Disordered" evidence="6">
    <location>
        <begin position="100"/>
        <end position="267"/>
    </location>
</feature>
<evidence type="ECO:0000259" key="7">
    <source>
        <dbReference type="PROSITE" id="PS50064"/>
    </source>
</evidence>
<comment type="caution">
    <text evidence="8">The sequence shown here is derived from an EMBL/GenBank/DDBJ whole genome shotgun (WGS) entry which is preliminary data.</text>
</comment>
<keyword evidence="2" id="KW-0479">Metal-binding</keyword>
<evidence type="ECO:0000256" key="4">
    <source>
        <dbReference type="ARBA" id="ARBA00022833"/>
    </source>
</evidence>
<dbReference type="GO" id="GO:0008270">
    <property type="term" value="F:zinc ion binding"/>
    <property type="evidence" value="ECO:0007669"/>
    <property type="project" value="UniProtKB-KW"/>
</dbReference>
<dbReference type="InterPro" id="IPR036957">
    <property type="entry name" value="Znf_PARP_sf"/>
</dbReference>
<evidence type="ECO:0000256" key="1">
    <source>
        <dbReference type="ARBA" id="ARBA00004123"/>
    </source>
</evidence>
<organism evidence="8 9">
    <name type="scientific">Extremus antarcticus</name>
    <dbReference type="NCBI Taxonomy" id="702011"/>
    <lineage>
        <taxon>Eukaryota</taxon>
        <taxon>Fungi</taxon>
        <taxon>Dikarya</taxon>
        <taxon>Ascomycota</taxon>
        <taxon>Pezizomycotina</taxon>
        <taxon>Dothideomycetes</taxon>
        <taxon>Dothideomycetidae</taxon>
        <taxon>Mycosphaerellales</taxon>
        <taxon>Extremaceae</taxon>
        <taxon>Extremus</taxon>
    </lineage>
</organism>